<dbReference type="AlphaFoldDB" id="A0A4Y2F4Z3"/>
<feature type="signal peptide" evidence="1">
    <location>
        <begin position="1"/>
        <end position="22"/>
    </location>
</feature>
<dbReference type="OrthoDB" id="6413289at2759"/>
<organism evidence="2 3">
    <name type="scientific">Araneus ventricosus</name>
    <name type="common">Orbweaver spider</name>
    <name type="synonym">Epeira ventricosa</name>
    <dbReference type="NCBI Taxonomy" id="182803"/>
    <lineage>
        <taxon>Eukaryota</taxon>
        <taxon>Metazoa</taxon>
        <taxon>Ecdysozoa</taxon>
        <taxon>Arthropoda</taxon>
        <taxon>Chelicerata</taxon>
        <taxon>Arachnida</taxon>
        <taxon>Araneae</taxon>
        <taxon>Araneomorphae</taxon>
        <taxon>Entelegynae</taxon>
        <taxon>Araneoidea</taxon>
        <taxon>Araneidae</taxon>
        <taxon>Araneus</taxon>
    </lineage>
</organism>
<proteinExistence type="predicted"/>
<evidence type="ECO:0000313" key="2">
    <source>
        <dbReference type="EMBL" id="GBM36600.1"/>
    </source>
</evidence>
<accession>A0A4Y2F4Z3</accession>
<gene>
    <name evidence="2" type="ORF">AVEN_170768_1</name>
</gene>
<sequence>MYFYVNAKLVFLICYIFGLDYTKEFEEVCQELSPKYYSEAAGWAEQVFGTAFTHENSLENWVQYSNIDCKNSEAERDKHFNEFGQLAGEYWMKACIKTFSQECKEVQKVIKIVADKLNEYLEEGECAKMRK</sequence>
<protein>
    <submittedName>
        <fullName evidence="2">Uncharacterized protein</fullName>
    </submittedName>
</protein>
<keyword evidence="3" id="KW-1185">Reference proteome</keyword>
<dbReference type="EMBL" id="BGPR01000816">
    <property type="protein sequence ID" value="GBM36600.1"/>
    <property type="molecule type" value="Genomic_DNA"/>
</dbReference>
<feature type="chain" id="PRO_5021474992" evidence="1">
    <location>
        <begin position="23"/>
        <end position="131"/>
    </location>
</feature>
<evidence type="ECO:0000313" key="3">
    <source>
        <dbReference type="Proteomes" id="UP000499080"/>
    </source>
</evidence>
<evidence type="ECO:0000256" key="1">
    <source>
        <dbReference type="SAM" id="SignalP"/>
    </source>
</evidence>
<keyword evidence="1" id="KW-0732">Signal</keyword>
<name>A0A4Y2F4Z3_ARAVE</name>
<comment type="caution">
    <text evidence="2">The sequence shown here is derived from an EMBL/GenBank/DDBJ whole genome shotgun (WGS) entry which is preliminary data.</text>
</comment>
<reference evidence="2 3" key="1">
    <citation type="journal article" date="2019" name="Sci. Rep.">
        <title>Orb-weaving spider Araneus ventricosus genome elucidates the spidroin gene catalogue.</title>
        <authorList>
            <person name="Kono N."/>
            <person name="Nakamura H."/>
            <person name="Ohtoshi R."/>
            <person name="Moran D.A.P."/>
            <person name="Shinohara A."/>
            <person name="Yoshida Y."/>
            <person name="Fujiwara M."/>
            <person name="Mori M."/>
            <person name="Tomita M."/>
            <person name="Arakawa K."/>
        </authorList>
    </citation>
    <scope>NUCLEOTIDE SEQUENCE [LARGE SCALE GENOMIC DNA]</scope>
</reference>
<dbReference type="Proteomes" id="UP000499080">
    <property type="component" value="Unassembled WGS sequence"/>
</dbReference>